<gene>
    <name evidence="2" type="ORF">FM104_06960</name>
</gene>
<evidence type="ECO:0000313" key="2">
    <source>
        <dbReference type="EMBL" id="SJN30414.1"/>
    </source>
</evidence>
<dbReference type="PANTHER" id="PTHR46401">
    <property type="entry name" value="GLYCOSYLTRANSFERASE WBBK-RELATED"/>
    <property type="match status" value="1"/>
</dbReference>
<dbReference type="OrthoDB" id="9801609at2"/>
<evidence type="ECO:0000313" key="3">
    <source>
        <dbReference type="Proteomes" id="UP000196320"/>
    </source>
</evidence>
<evidence type="ECO:0000256" key="1">
    <source>
        <dbReference type="ARBA" id="ARBA00022679"/>
    </source>
</evidence>
<dbReference type="Proteomes" id="UP000196320">
    <property type="component" value="Unassembled WGS sequence"/>
</dbReference>
<organism evidence="2 3">
    <name type="scientific">Microbacterium esteraromaticum</name>
    <dbReference type="NCBI Taxonomy" id="57043"/>
    <lineage>
        <taxon>Bacteria</taxon>
        <taxon>Bacillati</taxon>
        <taxon>Actinomycetota</taxon>
        <taxon>Actinomycetes</taxon>
        <taxon>Micrococcales</taxon>
        <taxon>Microbacteriaceae</taxon>
        <taxon>Microbacterium</taxon>
    </lineage>
</organism>
<dbReference type="RefSeq" id="WP_087130708.1">
    <property type="nucleotide sequence ID" value="NZ_FUKO01000019.1"/>
</dbReference>
<dbReference type="PANTHER" id="PTHR46401:SF2">
    <property type="entry name" value="GLYCOSYLTRANSFERASE WBBK-RELATED"/>
    <property type="match status" value="1"/>
</dbReference>
<reference evidence="2 3" key="1">
    <citation type="submission" date="2017-02" db="EMBL/GenBank/DDBJ databases">
        <authorList>
            <person name="Peterson S.W."/>
        </authorList>
    </citation>
    <scope>NUCLEOTIDE SEQUENCE [LARGE SCALE GENOMIC DNA]</scope>
    <source>
        <strain evidence="2 3">B Mb 05.01</strain>
    </source>
</reference>
<proteinExistence type="predicted"/>
<accession>A0A1R4JEQ1</accession>
<dbReference type="AlphaFoldDB" id="A0A1R4JEQ1"/>
<dbReference type="SUPFAM" id="SSF53756">
    <property type="entry name" value="UDP-Glycosyltransferase/glycogen phosphorylase"/>
    <property type="match status" value="1"/>
</dbReference>
<keyword evidence="3" id="KW-1185">Reference proteome</keyword>
<sequence>MSVQLRIVLDQAVQVVDADQARAAMSLAAGLVATAPRGCVVSALTPTGADLQIPGLQNVRALHLARRELAAAWQVGLAPGVGGGLIHAPSLMAPLVKHDRAHDSDQTTVTVWDLRAWESPETLPKSSVTWQRAMLKRAVKHADAVVVPTHAMAEKLSDITRLGARIRVIAGAAPQGFQVPDDAVLRREDLQLPENYVVVTGDGDSLAAGFRAAARADTAVVMIDAVEGTEPALADAASAAGVPERRAHIRGVLGDSDRAAVLGGAAAVVATSTARAWPWRVIEAMSLGVPLIAVDSGVHHDVIADGGVVVDAGELDDALADALGSGENRLRVLASDRARAFSWASSAERVWALHAEL</sequence>
<dbReference type="Pfam" id="PF13692">
    <property type="entry name" value="Glyco_trans_1_4"/>
    <property type="match status" value="1"/>
</dbReference>
<dbReference type="GO" id="GO:0016757">
    <property type="term" value="F:glycosyltransferase activity"/>
    <property type="evidence" value="ECO:0007669"/>
    <property type="project" value="TreeGrafter"/>
</dbReference>
<name>A0A1R4JEQ1_9MICO</name>
<dbReference type="GO" id="GO:0009103">
    <property type="term" value="P:lipopolysaccharide biosynthetic process"/>
    <property type="evidence" value="ECO:0007669"/>
    <property type="project" value="TreeGrafter"/>
</dbReference>
<dbReference type="EMBL" id="FUKO01000019">
    <property type="protein sequence ID" value="SJN30414.1"/>
    <property type="molecule type" value="Genomic_DNA"/>
</dbReference>
<dbReference type="Gene3D" id="3.40.50.2000">
    <property type="entry name" value="Glycogen Phosphorylase B"/>
    <property type="match status" value="2"/>
</dbReference>
<keyword evidence="1 2" id="KW-0808">Transferase</keyword>
<protein>
    <submittedName>
        <fullName evidence="2">Glycosyl transferase, group 1</fullName>
    </submittedName>
</protein>